<accession>A0A061RHA7</accession>
<reference evidence="4" key="1">
    <citation type="submission" date="2014-05" db="EMBL/GenBank/DDBJ databases">
        <title>The transcriptome of the halophilic microalga Tetraselmis sp. GSL018 isolated from the Great Salt Lake, Utah.</title>
        <authorList>
            <person name="Jinkerson R.E."/>
            <person name="D'Adamo S."/>
            <person name="Posewitz M.C."/>
        </authorList>
    </citation>
    <scope>NUCLEOTIDE SEQUENCE</scope>
    <source>
        <strain evidence="4">GSL018</strain>
    </source>
</reference>
<evidence type="ECO:0000313" key="4">
    <source>
        <dbReference type="EMBL" id="JAC72317.1"/>
    </source>
</evidence>
<dbReference type="EMBL" id="GBEZ01013693">
    <property type="protein sequence ID" value="JAC72317.1"/>
    <property type="molecule type" value="Transcribed_RNA"/>
</dbReference>
<comment type="similarity">
    <text evidence="1">Belongs to the NAD(P)-dependent epimerase/dehydratase family.</text>
</comment>
<evidence type="ECO:0000256" key="1">
    <source>
        <dbReference type="ARBA" id="ARBA00007637"/>
    </source>
</evidence>
<dbReference type="PANTHER" id="PTHR42687:SF1">
    <property type="entry name" value="L-THREONINE 3-DEHYDROGENASE, MITOCHONDRIAL"/>
    <property type="match status" value="1"/>
</dbReference>
<feature type="region of interest" description="Disordered" evidence="2">
    <location>
        <begin position="174"/>
        <end position="194"/>
    </location>
</feature>
<dbReference type="Gene3D" id="3.40.50.720">
    <property type="entry name" value="NAD(P)-binding Rossmann-like Domain"/>
    <property type="match status" value="1"/>
</dbReference>
<dbReference type="Pfam" id="PF01370">
    <property type="entry name" value="Epimerase"/>
    <property type="match status" value="1"/>
</dbReference>
<dbReference type="GO" id="GO:0006567">
    <property type="term" value="P:L-threonine catabolic process"/>
    <property type="evidence" value="ECO:0007669"/>
    <property type="project" value="TreeGrafter"/>
</dbReference>
<proteinExistence type="inferred from homology"/>
<dbReference type="InterPro" id="IPR036291">
    <property type="entry name" value="NAD(P)-bd_dom_sf"/>
</dbReference>
<dbReference type="AlphaFoldDB" id="A0A061RHA7"/>
<feature type="domain" description="NAD-dependent epimerase/dehydratase" evidence="3">
    <location>
        <begin position="2"/>
        <end position="101"/>
    </location>
</feature>
<dbReference type="InterPro" id="IPR051225">
    <property type="entry name" value="NAD(P)_epim/dehydratase"/>
</dbReference>
<dbReference type="SUPFAM" id="SSF51735">
    <property type="entry name" value="NAD(P)-binding Rossmann-fold domains"/>
    <property type="match status" value="1"/>
</dbReference>
<organism evidence="4">
    <name type="scientific">Tetraselmis sp. GSL018</name>
    <dbReference type="NCBI Taxonomy" id="582737"/>
    <lineage>
        <taxon>Eukaryota</taxon>
        <taxon>Viridiplantae</taxon>
        <taxon>Chlorophyta</taxon>
        <taxon>core chlorophytes</taxon>
        <taxon>Chlorodendrophyceae</taxon>
        <taxon>Chlorodendrales</taxon>
        <taxon>Chlorodendraceae</taxon>
        <taxon>Tetraselmis</taxon>
    </lineage>
</organism>
<dbReference type="InterPro" id="IPR001509">
    <property type="entry name" value="Epimerase_deHydtase"/>
</dbReference>
<protein>
    <submittedName>
        <fullName evidence="4">Nad-binding protein</fullName>
    </submittedName>
</protein>
<sequence length="194" mass="21622">MYGITKVHQELLGAYYTDKFGVDFRSLRYPGIVSSKSMPGGGTTDYAVDIFHAALRTGKYVCFLGEETALPMVYMPDCLEGTLRLMTAPKEALTQTTYNVASMSFTPRELAESIRRFIPGFELRCLPDFREEIARSWPASIDDSRARRDWGWSPEFDLDAMTAHMLHEISNQMSAPGYGAKPDRGSRLSAAVAG</sequence>
<evidence type="ECO:0000259" key="3">
    <source>
        <dbReference type="Pfam" id="PF01370"/>
    </source>
</evidence>
<dbReference type="GO" id="GO:0008743">
    <property type="term" value="F:L-threonine 3-dehydrogenase activity"/>
    <property type="evidence" value="ECO:0007669"/>
    <property type="project" value="TreeGrafter"/>
</dbReference>
<dbReference type="PANTHER" id="PTHR42687">
    <property type="entry name" value="L-THREONINE 3-DEHYDROGENASE"/>
    <property type="match status" value="1"/>
</dbReference>
<evidence type="ECO:0000256" key="2">
    <source>
        <dbReference type="SAM" id="MobiDB-lite"/>
    </source>
</evidence>
<name>A0A061RHA7_9CHLO</name>
<gene>
    <name evidence="4" type="ORF">TSPGSL018_33</name>
</gene>